<evidence type="ECO:0000313" key="6">
    <source>
        <dbReference type="Proteomes" id="UP000230423"/>
    </source>
</evidence>
<dbReference type="Gene3D" id="2.60.40.3330">
    <property type="match status" value="1"/>
</dbReference>
<dbReference type="GO" id="GO:0005576">
    <property type="term" value="C:extracellular region"/>
    <property type="evidence" value="ECO:0007669"/>
    <property type="project" value="UniProtKB-SubCell"/>
</dbReference>
<comment type="similarity">
    <text evidence="2">Belongs to the nematode transthyretin-like family.</text>
</comment>
<dbReference type="GO" id="GO:0009986">
    <property type="term" value="C:cell surface"/>
    <property type="evidence" value="ECO:0007669"/>
    <property type="project" value="InterPro"/>
</dbReference>
<comment type="subcellular location">
    <subcellularLocation>
        <location evidence="1">Secreted</location>
    </subcellularLocation>
</comment>
<dbReference type="PANTHER" id="PTHR21700">
    <property type="entry name" value="TRANSTHYRETIN-LIKE FAMILY PROTEIN-RELATED"/>
    <property type="match status" value="1"/>
</dbReference>
<dbReference type="OrthoDB" id="73919at2759"/>
<proteinExistence type="inferred from homology"/>
<sequence length="83" mass="9748">MAETRTDPHGKFRLSGWKKEFSKIDPKIHIYHKCNHEGGCFRKISLPIPKSYITVGKKPKDVFHMGNIELENKYLKETIKCFK</sequence>
<accession>A0A2G9TXX2</accession>
<gene>
    <name evidence="5" type="ORF">TELCIR_15668</name>
</gene>
<keyword evidence="6" id="KW-1185">Reference proteome</keyword>
<evidence type="ECO:0000256" key="1">
    <source>
        <dbReference type="ARBA" id="ARBA00004613"/>
    </source>
</evidence>
<evidence type="ECO:0000256" key="2">
    <source>
        <dbReference type="ARBA" id="ARBA00010112"/>
    </source>
</evidence>
<name>A0A2G9TXX2_TELCI</name>
<dbReference type="Proteomes" id="UP000230423">
    <property type="component" value="Unassembled WGS sequence"/>
</dbReference>
<reference evidence="5 6" key="1">
    <citation type="submission" date="2015-09" db="EMBL/GenBank/DDBJ databases">
        <title>Draft genome of the parasitic nematode Teladorsagia circumcincta isolate WARC Sus (inbred).</title>
        <authorList>
            <person name="Mitreva M."/>
        </authorList>
    </citation>
    <scope>NUCLEOTIDE SEQUENCE [LARGE SCALE GENOMIC DNA]</scope>
    <source>
        <strain evidence="5 6">S</strain>
    </source>
</reference>
<dbReference type="PANTHER" id="PTHR21700:SF24">
    <property type="entry name" value="TRANSTHYRETIN-LIKE FAMILY PROTEIN"/>
    <property type="match status" value="1"/>
</dbReference>
<dbReference type="EMBL" id="KZ351696">
    <property type="protein sequence ID" value="PIO62758.1"/>
    <property type="molecule type" value="Genomic_DNA"/>
</dbReference>
<dbReference type="InterPro" id="IPR001534">
    <property type="entry name" value="Transthyretin-like"/>
</dbReference>
<protein>
    <submittedName>
        <fullName evidence="5">Transthyretin-like family protein</fullName>
    </submittedName>
</protein>
<evidence type="ECO:0000256" key="3">
    <source>
        <dbReference type="ARBA" id="ARBA00022525"/>
    </source>
</evidence>
<keyword evidence="3" id="KW-0964">Secreted</keyword>
<evidence type="ECO:0000313" key="5">
    <source>
        <dbReference type="EMBL" id="PIO62758.1"/>
    </source>
</evidence>
<dbReference type="AlphaFoldDB" id="A0A2G9TXX2"/>
<dbReference type="InterPro" id="IPR038479">
    <property type="entry name" value="Transthyretin-like_sf"/>
</dbReference>
<keyword evidence="4" id="KW-0732">Signal</keyword>
<evidence type="ECO:0000256" key="4">
    <source>
        <dbReference type="ARBA" id="ARBA00022729"/>
    </source>
</evidence>
<dbReference type="Pfam" id="PF01060">
    <property type="entry name" value="TTR-52"/>
    <property type="match status" value="1"/>
</dbReference>
<organism evidence="5 6">
    <name type="scientific">Teladorsagia circumcincta</name>
    <name type="common">Brown stomach worm</name>
    <name type="synonym">Ostertagia circumcincta</name>
    <dbReference type="NCBI Taxonomy" id="45464"/>
    <lineage>
        <taxon>Eukaryota</taxon>
        <taxon>Metazoa</taxon>
        <taxon>Ecdysozoa</taxon>
        <taxon>Nematoda</taxon>
        <taxon>Chromadorea</taxon>
        <taxon>Rhabditida</taxon>
        <taxon>Rhabditina</taxon>
        <taxon>Rhabditomorpha</taxon>
        <taxon>Strongyloidea</taxon>
        <taxon>Trichostrongylidae</taxon>
        <taxon>Teladorsagia</taxon>
    </lineage>
</organism>